<gene>
    <name evidence="2" type="ORF">OH76DRAFT_1423884</name>
</gene>
<evidence type="ECO:0000313" key="2">
    <source>
        <dbReference type="EMBL" id="RDX40156.1"/>
    </source>
</evidence>
<accession>A0A371CIP8</accession>
<evidence type="ECO:0000256" key="1">
    <source>
        <dbReference type="SAM" id="MobiDB-lite"/>
    </source>
</evidence>
<name>A0A371CIP8_9APHY</name>
<proteinExistence type="predicted"/>
<evidence type="ECO:0008006" key="4">
    <source>
        <dbReference type="Google" id="ProtNLM"/>
    </source>
</evidence>
<reference evidence="2 3" key="1">
    <citation type="journal article" date="2018" name="Biotechnol. Biofuels">
        <title>Integrative visual omics of the white-rot fungus Polyporus brumalis exposes the biotechnological potential of its oxidative enzymes for delignifying raw plant biomass.</title>
        <authorList>
            <person name="Miyauchi S."/>
            <person name="Rancon A."/>
            <person name="Drula E."/>
            <person name="Hage H."/>
            <person name="Chaduli D."/>
            <person name="Favel A."/>
            <person name="Grisel S."/>
            <person name="Henrissat B."/>
            <person name="Herpoel-Gimbert I."/>
            <person name="Ruiz-Duenas F.J."/>
            <person name="Chevret D."/>
            <person name="Hainaut M."/>
            <person name="Lin J."/>
            <person name="Wang M."/>
            <person name="Pangilinan J."/>
            <person name="Lipzen A."/>
            <person name="Lesage-Meessen L."/>
            <person name="Navarro D."/>
            <person name="Riley R."/>
            <person name="Grigoriev I.V."/>
            <person name="Zhou S."/>
            <person name="Raouche S."/>
            <person name="Rosso M.N."/>
        </authorList>
    </citation>
    <scope>NUCLEOTIDE SEQUENCE [LARGE SCALE GENOMIC DNA]</scope>
    <source>
        <strain evidence="2 3">BRFM 1820</strain>
    </source>
</reference>
<dbReference type="OrthoDB" id="2798901at2759"/>
<feature type="compositionally biased region" description="Acidic residues" evidence="1">
    <location>
        <begin position="101"/>
        <end position="111"/>
    </location>
</feature>
<dbReference type="EMBL" id="KZ857582">
    <property type="protein sequence ID" value="RDX40156.1"/>
    <property type="molecule type" value="Genomic_DNA"/>
</dbReference>
<sequence length="240" mass="27547">MPLVRHCVNFVDKLSEDAPRGDPIMRYRRVWRRGAWIQRTVETWVQDRDLLRQEEERKVSRPTKDCAIALLAGPAALGQQVFTVHVSTSSPDLKGKKGDPGDVDPDIEDEDNTQRNEWELGSSHLWRPRFFLDVLPVHLLMRLPNLQRYCIADYRDAILFHSIALVNLKAYVLVRELKLERVQFHTGAELARFLIALLQLRRLECHGVRSSAAMTAGPALFRDKCPKLSEVAVRCSAKTR</sequence>
<keyword evidence="3" id="KW-1185">Reference proteome</keyword>
<feature type="region of interest" description="Disordered" evidence="1">
    <location>
        <begin position="89"/>
        <end position="114"/>
    </location>
</feature>
<evidence type="ECO:0000313" key="3">
    <source>
        <dbReference type="Proteomes" id="UP000256964"/>
    </source>
</evidence>
<dbReference type="AlphaFoldDB" id="A0A371CIP8"/>
<dbReference type="Proteomes" id="UP000256964">
    <property type="component" value="Unassembled WGS sequence"/>
</dbReference>
<organism evidence="2 3">
    <name type="scientific">Lentinus brumalis</name>
    <dbReference type="NCBI Taxonomy" id="2498619"/>
    <lineage>
        <taxon>Eukaryota</taxon>
        <taxon>Fungi</taxon>
        <taxon>Dikarya</taxon>
        <taxon>Basidiomycota</taxon>
        <taxon>Agaricomycotina</taxon>
        <taxon>Agaricomycetes</taxon>
        <taxon>Polyporales</taxon>
        <taxon>Polyporaceae</taxon>
        <taxon>Lentinus</taxon>
    </lineage>
</organism>
<protein>
    <recommendedName>
        <fullName evidence="4">F-box domain-containing protein</fullName>
    </recommendedName>
</protein>